<protein>
    <recommendedName>
        <fullName evidence="1">Arc-like DNA binding domain-containing protein</fullName>
    </recommendedName>
</protein>
<dbReference type="Proteomes" id="UP000001600">
    <property type="component" value="Chromosome 1"/>
</dbReference>
<reference evidence="2 3" key="1">
    <citation type="journal article" date="2009" name="J. Bacteriol.">
        <title>Genome sequences of three Agrobacterium biovars help elucidate the evolution of multichromosome genomes in bacteria.</title>
        <authorList>
            <person name="Slater S.C."/>
            <person name="Goldman B.S."/>
            <person name="Goodner B."/>
            <person name="Setubal J.C."/>
            <person name="Farrand S.K."/>
            <person name="Nester E.W."/>
            <person name="Burr T.J."/>
            <person name="Banta L."/>
            <person name="Dickerman A.W."/>
            <person name="Paulsen I."/>
            <person name="Otten L."/>
            <person name="Suen G."/>
            <person name="Welch R."/>
            <person name="Almeida N.F."/>
            <person name="Arnold F."/>
            <person name="Burton O.T."/>
            <person name="Du Z."/>
            <person name="Ewing A."/>
            <person name="Godsy E."/>
            <person name="Heisel S."/>
            <person name="Houmiel K.L."/>
            <person name="Jhaveri J."/>
            <person name="Lu J."/>
            <person name="Miller N.M."/>
            <person name="Norton S."/>
            <person name="Chen Q."/>
            <person name="Phoolcharoen W."/>
            <person name="Ohlin V."/>
            <person name="Ondrusek D."/>
            <person name="Pride N."/>
            <person name="Stricklin S.L."/>
            <person name="Sun J."/>
            <person name="Wheeler C."/>
            <person name="Wilson L."/>
            <person name="Zhu H."/>
            <person name="Wood D.W."/>
        </authorList>
    </citation>
    <scope>NUCLEOTIDE SEQUENCE [LARGE SCALE GENOMIC DNA]</scope>
    <source>
        <strain evidence="3">K84 / ATCC BAA-868</strain>
    </source>
</reference>
<dbReference type="EMBL" id="CP000628">
    <property type="protein sequence ID" value="ACM27531.1"/>
    <property type="molecule type" value="Genomic_DNA"/>
</dbReference>
<dbReference type="InterPro" id="IPR005569">
    <property type="entry name" value="Arc_DNA-bd_dom"/>
</dbReference>
<dbReference type="AlphaFoldDB" id="B9J8Z3"/>
<evidence type="ECO:0000313" key="3">
    <source>
        <dbReference type="Proteomes" id="UP000001600"/>
    </source>
</evidence>
<dbReference type="Gene3D" id="1.10.1220.10">
    <property type="entry name" value="Met repressor-like"/>
    <property type="match status" value="1"/>
</dbReference>
<evidence type="ECO:0000313" key="2">
    <source>
        <dbReference type="EMBL" id="ACM27531.1"/>
    </source>
</evidence>
<dbReference type="KEGG" id="ara:Arad_3625"/>
<sequence length="193" mass="22259">MGANRTNIEQFQLRLPPGLRDRVKAYAERRGTSINTEIVRVLEREFPIQWPFKDRLRGLADAMSILSAGKDDPRVNELIVAFKETVQGVVSGRVTGVPTETREAIESMWRRYQESEAENEIESWQSEIDEEEARALEIIGRPDKYAIPPERAKELQNLTDEELKIYILGFKAAKADQRRIDNLDDDNPFLENE</sequence>
<proteinExistence type="predicted"/>
<dbReference type="Pfam" id="PF03869">
    <property type="entry name" value="Arc"/>
    <property type="match status" value="1"/>
</dbReference>
<dbReference type="InterPro" id="IPR013321">
    <property type="entry name" value="Arc_rbn_hlx_hlx"/>
</dbReference>
<gene>
    <name evidence="2" type="ordered locus">Arad_3625</name>
</gene>
<evidence type="ECO:0000259" key="1">
    <source>
        <dbReference type="Pfam" id="PF03869"/>
    </source>
</evidence>
<dbReference type="HOGENOM" id="CLU_1406137_0_0_5"/>
<feature type="domain" description="Arc-like DNA binding" evidence="1">
    <location>
        <begin position="9"/>
        <end position="43"/>
    </location>
</feature>
<dbReference type="GO" id="GO:0006355">
    <property type="term" value="P:regulation of DNA-templated transcription"/>
    <property type="evidence" value="ECO:0007669"/>
    <property type="project" value="InterPro"/>
</dbReference>
<dbReference type="GO" id="GO:0003677">
    <property type="term" value="F:DNA binding"/>
    <property type="evidence" value="ECO:0007669"/>
    <property type="project" value="InterPro"/>
</dbReference>
<dbReference type="STRING" id="311403.Arad_3625"/>
<dbReference type="SUPFAM" id="SSF47598">
    <property type="entry name" value="Ribbon-helix-helix"/>
    <property type="match status" value="1"/>
</dbReference>
<dbReference type="InterPro" id="IPR010985">
    <property type="entry name" value="Ribbon_hlx_hlx"/>
</dbReference>
<accession>B9J8Z3</accession>
<organism evidence="2 3">
    <name type="scientific">Rhizobium rhizogenes (strain K84 / ATCC BAA-868)</name>
    <name type="common">Agrobacterium radiobacter</name>
    <dbReference type="NCBI Taxonomy" id="311403"/>
    <lineage>
        <taxon>Bacteria</taxon>
        <taxon>Pseudomonadati</taxon>
        <taxon>Pseudomonadota</taxon>
        <taxon>Alphaproteobacteria</taxon>
        <taxon>Hyphomicrobiales</taxon>
        <taxon>Rhizobiaceae</taxon>
        <taxon>Rhizobium/Agrobacterium group</taxon>
        <taxon>Rhizobium</taxon>
    </lineage>
</organism>
<name>B9J8Z3_RHIR8</name>